<keyword evidence="4" id="KW-1185">Reference proteome</keyword>
<evidence type="ECO:0000313" key="4">
    <source>
        <dbReference type="Proteomes" id="UP000295601"/>
    </source>
</evidence>
<keyword evidence="1" id="KW-0472">Membrane</keyword>
<feature type="transmembrane region" description="Helical" evidence="1">
    <location>
        <begin position="103"/>
        <end position="121"/>
    </location>
</feature>
<dbReference type="OrthoDB" id="1524823at2"/>
<dbReference type="Proteomes" id="UP000295601">
    <property type="component" value="Unassembled WGS sequence"/>
</dbReference>
<accession>A0A4R6S5N0</accession>
<evidence type="ECO:0000256" key="1">
    <source>
        <dbReference type="SAM" id="Phobius"/>
    </source>
</evidence>
<feature type="signal peptide" evidence="2">
    <location>
        <begin position="1"/>
        <end position="21"/>
    </location>
</feature>
<reference evidence="3 4" key="1">
    <citation type="submission" date="2019-03" db="EMBL/GenBank/DDBJ databases">
        <title>Genomic analyses of the natural microbiome of Caenorhabditis elegans.</title>
        <authorList>
            <person name="Samuel B."/>
        </authorList>
    </citation>
    <scope>NUCLEOTIDE SEQUENCE [LARGE SCALE GENOMIC DNA]</scope>
    <source>
        <strain evidence="3 4">JUb18</strain>
    </source>
</reference>
<name>A0A4R6S5N0_9MICO</name>
<dbReference type="EMBL" id="SNYA01000002">
    <property type="protein sequence ID" value="TDP94604.1"/>
    <property type="molecule type" value="Genomic_DNA"/>
</dbReference>
<feature type="transmembrane region" description="Helical" evidence="1">
    <location>
        <begin position="79"/>
        <end position="97"/>
    </location>
</feature>
<proteinExistence type="predicted"/>
<gene>
    <name evidence="3" type="ORF">EDF62_1024</name>
</gene>
<keyword evidence="1" id="KW-0812">Transmembrane</keyword>
<dbReference type="AlphaFoldDB" id="A0A4R6S5N0"/>
<sequence length="122" mass="12522">MPAILCSAVLAALAVFQIALACGAPLGAYAWGGQHGGVLPVRLRIGSAVSVVLYAILAGIMLSRAGIVTLLPDAVARPAAWTVFGYFVLGAIMNLISRSPKERAVMTPLSVVLAVLALLVAR</sequence>
<protein>
    <recommendedName>
        <fullName evidence="5">DoxX-like protein</fullName>
    </recommendedName>
</protein>
<dbReference type="RefSeq" id="WP_133616183.1">
    <property type="nucleotide sequence ID" value="NZ_SNYA01000002.1"/>
</dbReference>
<keyword evidence="1" id="KW-1133">Transmembrane helix</keyword>
<evidence type="ECO:0000256" key="2">
    <source>
        <dbReference type="SAM" id="SignalP"/>
    </source>
</evidence>
<keyword evidence="2" id="KW-0732">Signal</keyword>
<comment type="caution">
    <text evidence="3">The sequence shown here is derived from an EMBL/GenBank/DDBJ whole genome shotgun (WGS) entry which is preliminary data.</text>
</comment>
<evidence type="ECO:0008006" key="5">
    <source>
        <dbReference type="Google" id="ProtNLM"/>
    </source>
</evidence>
<feature type="transmembrane region" description="Helical" evidence="1">
    <location>
        <begin position="45"/>
        <end position="67"/>
    </location>
</feature>
<organism evidence="3 4">
    <name type="scientific">Leucobacter luti</name>
    <dbReference type="NCBI Taxonomy" id="340320"/>
    <lineage>
        <taxon>Bacteria</taxon>
        <taxon>Bacillati</taxon>
        <taxon>Actinomycetota</taxon>
        <taxon>Actinomycetes</taxon>
        <taxon>Micrococcales</taxon>
        <taxon>Microbacteriaceae</taxon>
        <taxon>Leucobacter</taxon>
    </lineage>
</organism>
<feature type="chain" id="PRO_5020730294" description="DoxX-like protein" evidence="2">
    <location>
        <begin position="22"/>
        <end position="122"/>
    </location>
</feature>
<evidence type="ECO:0000313" key="3">
    <source>
        <dbReference type="EMBL" id="TDP94604.1"/>
    </source>
</evidence>